<evidence type="ECO:0000256" key="6">
    <source>
        <dbReference type="ARBA" id="ARBA00023053"/>
    </source>
</evidence>
<keyword evidence="5 11" id="KW-1133">Transmembrane helix</keyword>
<feature type="transmembrane region" description="Helical" evidence="11">
    <location>
        <begin position="210"/>
        <end position="227"/>
    </location>
</feature>
<feature type="transmembrane region" description="Helical" evidence="11">
    <location>
        <begin position="25"/>
        <end position="44"/>
    </location>
</feature>
<dbReference type="InterPro" id="IPR018422">
    <property type="entry name" value="Cation/H_exchanger_CPA1"/>
</dbReference>
<keyword evidence="14" id="KW-1185">Reference proteome</keyword>
<reference evidence="14" key="1">
    <citation type="journal article" date="2019" name="Int. J. Syst. Evol. Microbiol.">
        <title>The Global Catalogue of Microorganisms (GCM) 10K type strain sequencing project: providing services to taxonomists for standard genome sequencing and annotation.</title>
        <authorList>
            <consortium name="The Broad Institute Genomics Platform"/>
            <consortium name="The Broad Institute Genome Sequencing Center for Infectious Disease"/>
            <person name="Wu L."/>
            <person name="Ma J."/>
        </authorList>
    </citation>
    <scope>NUCLEOTIDE SEQUENCE [LARGE SCALE GENOMIC DNA]</scope>
    <source>
        <strain evidence="14">JCM 17442</strain>
    </source>
</reference>
<evidence type="ECO:0000256" key="5">
    <source>
        <dbReference type="ARBA" id="ARBA00022989"/>
    </source>
</evidence>
<feature type="transmembrane region" description="Helical" evidence="11">
    <location>
        <begin position="303"/>
        <end position="326"/>
    </location>
</feature>
<feature type="transmembrane region" description="Helical" evidence="11">
    <location>
        <begin position="111"/>
        <end position="129"/>
    </location>
</feature>
<organism evidence="13 14">
    <name type="scientific">Frondihabitans peucedani</name>
    <dbReference type="NCBI Taxonomy" id="598626"/>
    <lineage>
        <taxon>Bacteria</taxon>
        <taxon>Bacillati</taxon>
        <taxon>Actinomycetota</taxon>
        <taxon>Actinomycetes</taxon>
        <taxon>Micrococcales</taxon>
        <taxon>Microbacteriaceae</taxon>
        <taxon>Frondihabitans</taxon>
    </lineage>
</organism>
<evidence type="ECO:0000256" key="3">
    <source>
        <dbReference type="ARBA" id="ARBA00022475"/>
    </source>
</evidence>
<keyword evidence="2" id="KW-0813">Transport</keyword>
<comment type="subcellular location">
    <subcellularLocation>
        <location evidence="1">Cell membrane</location>
        <topology evidence="1">Multi-pass membrane protein</topology>
    </subcellularLocation>
</comment>
<proteinExistence type="predicted"/>
<protein>
    <submittedName>
        <fullName evidence="13">Cation:proton antiporter</fullName>
    </submittedName>
</protein>
<feature type="transmembrane region" description="Helical" evidence="11">
    <location>
        <begin position="262"/>
        <end position="283"/>
    </location>
</feature>
<dbReference type="Pfam" id="PF00999">
    <property type="entry name" value="Na_H_Exchanger"/>
    <property type="match status" value="1"/>
</dbReference>
<gene>
    <name evidence="13" type="ORF">GCM10022256_23720</name>
</gene>
<feature type="transmembrane region" description="Helical" evidence="11">
    <location>
        <begin position="150"/>
        <end position="172"/>
    </location>
</feature>
<feature type="compositionally biased region" description="Basic and acidic residues" evidence="10">
    <location>
        <begin position="519"/>
        <end position="528"/>
    </location>
</feature>
<evidence type="ECO:0000256" key="10">
    <source>
        <dbReference type="SAM" id="MobiDB-lite"/>
    </source>
</evidence>
<evidence type="ECO:0000256" key="11">
    <source>
        <dbReference type="SAM" id="Phobius"/>
    </source>
</evidence>
<evidence type="ECO:0000313" key="14">
    <source>
        <dbReference type="Proteomes" id="UP001501594"/>
    </source>
</evidence>
<dbReference type="PANTHER" id="PTHR10110">
    <property type="entry name" value="SODIUM/HYDROGEN EXCHANGER"/>
    <property type="match status" value="1"/>
</dbReference>
<dbReference type="Gene3D" id="6.10.140.1330">
    <property type="match status" value="1"/>
</dbReference>
<accession>A0ABP8E3E8</accession>
<dbReference type="InterPro" id="IPR006153">
    <property type="entry name" value="Cation/H_exchanger_TM"/>
</dbReference>
<evidence type="ECO:0000256" key="9">
    <source>
        <dbReference type="ARBA" id="ARBA00023201"/>
    </source>
</evidence>
<keyword evidence="9" id="KW-0739">Sodium transport</keyword>
<feature type="transmembrane region" description="Helical" evidence="11">
    <location>
        <begin position="85"/>
        <end position="105"/>
    </location>
</feature>
<feature type="region of interest" description="Disordered" evidence="10">
    <location>
        <begin position="493"/>
        <end position="545"/>
    </location>
</feature>
<feature type="domain" description="Cation/H+ exchanger transmembrane" evidence="12">
    <location>
        <begin position="14"/>
        <end position="422"/>
    </location>
</feature>
<evidence type="ECO:0000256" key="8">
    <source>
        <dbReference type="ARBA" id="ARBA00023136"/>
    </source>
</evidence>
<evidence type="ECO:0000256" key="7">
    <source>
        <dbReference type="ARBA" id="ARBA00023065"/>
    </source>
</evidence>
<comment type="caution">
    <text evidence="13">The sequence shown here is derived from an EMBL/GenBank/DDBJ whole genome shotgun (WGS) entry which is preliminary data.</text>
</comment>
<dbReference type="EMBL" id="BAABAU010000003">
    <property type="protein sequence ID" value="GAA4266760.1"/>
    <property type="molecule type" value="Genomic_DNA"/>
</dbReference>
<feature type="transmembrane region" description="Helical" evidence="11">
    <location>
        <begin position="362"/>
        <end position="385"/>
    </location>
</feature>
<evidence type="ECO:0000259" key="12">
    <source>
        <dbReference type="Pfam" id="PF00999"/>
    </source>
</evidence>
<feature type="transmembrane region" description="Helical" evidence="11">
    <location>
        <begin position="233"/>
        <end position="250"/>
    </location>
</feature>
<dbReference type="PANTHER" id="PTHR10110:SF86">
    <property type="entry name" value="SODIUM_HYDROGEN EXCHANGER 7"/>
    <property type="match status" value="1"/>
</dbReference>
<feature type="transmembrane region" description="Helical" evidence="11">
    <location>
        <begin position="397"/>
        <end position="421"/>
    </location>
</feature>
<evidence type="ECO:0000256" key="2">
    <source>
        <dbReference type="ARBA" id="ARBA00022448"/>
    </source>
</evidence>
<keyword evidence="7" id="KW-0406">Ion transport</keyword>
<dbReference type="Proteomes" id="UP001501594">
    <property type="component" value="Unassembled WGS sequence"/>
</dbReference>
<dbReference type="RefSeq" id="WP_344796427.1">
    <property type="nucleotide sequence ID" value="NZ_BAABAU010000003.1"/>
</dbReference>
<sequence>MELLELLLLLAGSLAITAFARWRGLPAPLLVVAVALLVSFIPGVPDIRIDSEVILTVILPPLLYSASLDVSFQNFRESLVQIRRLGIILVIVTALVVGWVAYVLIPDMTLPAAILVGAVVAPPDAVSAASIGRKLGLPRKMMAVISGESLINDAASLTLVKVFLAIVGGAALTVWQDLGIFGLAIGVGVVVGLVLGILAHYLRMKVKDPVVEIVIGLILPFLAYITAEQLQGSGVLAVVAAGLYVGYNSPKEGYASRLQERPIWAAADVTLEGFVFALIGLQLSTVVRDVVESNRDLGQSLGVAFIVLGVVIVVRPVFIFTSYYWSRGMRRFVISRFRRFRRARVARVMWGRRDPKLSWQQLVVLSWTGMRGVVTLAAAVSIPLVTSSGKEVPARDTMFLIAFVVTVGTLLLQGLTLPWLIRRLGVQDLTQAERDVQAELRLVSNSTQEALEYLDKRRDAWAEQWGSEPIDRGITILKERLQRQDQAFRQGLREDADQAEEDQADGGSAAGAEEVDATPPERETDMRSTPHIVIPDITPDPRLVKPTRNNARALASIRRELLQKRRDVVLRERDNGNLDEEVMRRVLLGLDAEELAMDTSAVSRTRS</sequence>
<evidence type="ECO:0000256" key="1">
    <source>
        <dbReference type="ARBA" id="ARBA00004651"/>
    </source>
</evidence>
<evidence type="ECO:0000313" key="13">
    <source>
        <dbReference type="EMBL" id="GAA4266760.1"/>
    </source>
</evidence>
<name>A0ABP8E3E8_9MICO</name>
<feature type="transmembrane region" description="Helical" evidence="11">
    <location>
        <begin position="178"/>
        <end position="198"/>
    </location>
</feature>
<keyword evidence="8 11" id="KW-0472">Membrane</keyword>
<keyword evidence="6" id="KW-0915">Sodium</keyword>
<evidence type="ECO:0000256" key="4">
    <source>
        <dbReference type="ARBA" id="ARBA00022692"/>
    </source>
</evidence>
<keyword evidence="4 11" id="KW-0812">Transmembrane</keyword>
<keyword evidence="3" id="KW-1003">Cell membrane</keyword>